<evidence type="ECO:0000313" key="2">
    <source>
        <dbReference type="Proteomes" id="UP001058974"/>
    </source>
</evidence>
<sequence length="198" mass="22438">MVFLMLINYMRTQVAGAGKKPYVNLTLYDECRTEIDVTLWKTFANQFMDFTSDNGPIIVILTHSWCRQSSCKFLPFTCYLHHDISILPMLEDVLNSCLQPRENSTYQMLGVDLNYLSTMTILKSLVSSKSKLFTYLTYMSVFLAHYACSACQNALILRFQDGRPSLAASQALSLNSGSHGAFGDKYFSFVKDVKLLGR</sequence>
<proteinExistence type="predicted"/>
<dbReference type="EMBL" id="JAMSHJ010000005">
    <property type="protein sequence ID" value="KAI5404742.1"/>
    <property type="molecule type" value="Genomic_DNA"/>
</dbReference>
<protein>
    <submittedName>
        <fullName evidence="1">Uncharacterized protein</fullName>
    </submittedName>
</protein>
<reference evidence="1 2" key="1">
    <citation type="journal article" date="2022" name="Nat. Genet.">
        <title>Improved pea reference genome and pan-genome highlight genomic features and evolutionary characteristics.</title>
        <authorList>
            <person name="Yang T."/>
            <person name="Liu R."/>
            <person name="Luo Y."/>
            <person name="Hu S."/>
            <person name="Wang D."/>
            <person name="Wang C."/>
            <person name="Pandey M.K."/>
            <person name="Ge S."/>
            <person name="Xu Q."/>
            <person name="Li N."/>
            <person name="Li G."/>
            <person name="Huang Y."/>
            <person name="Saxena R.K."/>
            <person name="Ji Y."/>
            <person name="Li M."/>
            <person name="Yan X."/>
            <person name="He Y."/>
            <person name="Liu Y."/>
            <person name="Wang X."/>
            <person name="Xiang C."/>
            <person name="Varshney R.K."/>
            <person name="Ding H."/>
            <person name="Gao S."/>
            <person name="Zong X."/>
        </authorList>
    </citation>
    <scope>NUCLEOTIDE SEQUENCE [LARGE SCALE GENOMIC DNA]</scope>
    <source>
        <strain evidence="1 2">cv. Zhongwan 6</strain>
    </source>
</reference>
<evidence type="ECO:0000313" key="1">
    <source>
        <dbReference type="EMBL" id="KAI5404742.1"/>
    </source>
</evidence>
<dbReference type="Gramene" id="Psat05G0177600-T1">
    <property type="protein sequence ID" value="KAI5404742.1"/>
    <property type="gene ID" value="KIW84_051776"/>
</dbReference>
<dbReference type="AlphaFoldDB" id="A0A9D4WMZ3"/>
<gene>
    <name evidence="1" type="ORF">KIW84_051776</name>
</gene>
<dbReference type="Gene3D" id="2.40.50.140">
    <property type="entry name" value="Nucleic acid-binding proteins"/>
    <property type="match status" value="1"/>
</dbReference>
<accession>A0A9D4WMZ3</accession>
<keyword evidence="2" id="KW-1185">Reference proteome</keyword>
<dbReference type="Proteomes" id="UP001058974">
    <property type="component" value="Chromosome 5"/>
</dbReference>
<organism evidence="1 2">
    <name type="scientific">Pisum sativum</name>
    <name type="common">Garden pea</name>
    <name type="synonym">Lathyrus oleraceus</name>
    <dbReference type="NCBI Taxonomy" id="3888"/>
    <lineage>
        <taxon>Eukaryota</taxon>
        <taxon>Viridiplantae</taxon>
        <taxon>Streptophyta</taxon>
        <taxon>Embryophyta</taxon>
        <taxon>Tracheophyta</taxon>
        <taxon>Spermatophyta</taxon>
        <taxon>Magnoliopsida</taxon>
        <taxon>eudicotyledons</taxon>
        <taxon>Gunneridae</taxon>
        <taxon>Pentapetalae</taxon>
        <taxon>rosids</taxon>
        <taxon>fabids</taxon>
        <taxon>Fabales</taxon>
        <taxon>Fabaceae</taxon>
        <taxon>Papilionoideae</taxon>
        <taxon>50 kb inversion clade</taxon>
        <taxon>NPAAA clade</taxon>
        <taxon>Hologalegina</taxon>
        <taxon>IRL clade</taxon>
        <taxon>Fabeae</taxon>
        <taxon>Lathyrus</taxon>
    </lineage>
</organism>
<comment type="caution">
    <text evidence="1">The sequence shown here is derived from an EMBL/GenBank/DDBJ whole genome shotgun (WGS) entry which is preliminary data.</text>
</comment>
<dbReference type="InterPro" id="IPR012340">
    <property type="entry name" value="NA-bd_OB-fold"/>
</dbReference>
<name>A0A9D4WMZ3_PEA</name>